<evidence type="ECO:0000256" key="1">
    <source>
        <dbReference type="ARBA" id="ARBA00022676"/>
    </source>
</evidence>
<evidence type="ECO:0000256" key="2">
    <source>
        <dbReference type="ARBA" id="ARBA00022679"/>
    </source>
</evidence>
<gene>
    <name evidence="6" type="ORF">GA0070604_2309</name>
</gene>
<feature type="region of interest" description="Disordered" evidence="3">
    <location>
        <begin position="371"/>
        <end position="394"/>
    </location>
</feature>
<feature type="domain" description="Glycosyltransferase subfamily 4-like N-terminal" evidence="5">
    <location>
        <begin position="63"/>
        <end position="176"/>
    </location>
</feature>
<evidence type="ECO:0000313" key="7">
    <source>
        <dbReference type="Proteomes" id="UP000199696"/>
    </source>
</evidence>
<evidence type="ECO:0000256" key="3">
    <source>
        <dbReference type="SAM" id="MobiDB-lite"/>
    </source>
</evidence>
<keyword evidence="2 6" id="KW-0808">Transferase</keyword>
<dbReference type="STRING" id="227316.GA0070604_2309"/>
<evidence type="ECO:0000313" key="6">
    <source>
        <dbReference type="EMBL" id="SCL51220.1"/>
    </source>
</evidence>
<dbReference type="Pfam" id="PF00534">
    <property type="entry name" value="Glycos_transf_1"/>
    <property type="match status" value="1"/>
</dbReference>
<protein>
    <submittedName>
        <fullName evidence="6">Glycosyltransferase involved in cell wall bisynthesis</fullName>
    </submittedName>
</protein>
<dbReference type="GO" id="GO:0016757">
    <property type="term" value="F:glycosyltransferase activity"/>
    <property type="evidence" value="ECO:0007669"/>
    <property type="project" value="UniProtKB-KW"/>
</dbReference>
<dbReference type="PANTHER" id="PTHR45947">
    <property type="entry name" value="SULFOQUINOVOSYL TRANSFERASE SQD2"/>
    <property type="match status" value="1"/>
</dbReference>
<keyword evidence="1" id="KW-0328">Glycosyltransferase</keyword>
<dbReference type="Proteomes" id="UP000199696">
    <property type="component" value="Unassembled WGS sequence"/>
</dbReference>
<evidence type="ECO:0000259" key="4">
    <source>
        <dbReference type="Pfam" id="PF00534"/>
    </source>
</evidence>
<keyword evidence="7" id="KW-1185">Reference proteome</keyword>
<dbReference type="Pfam" id="PF13439">
    <property type="entry name" value="Glyco_transf_4"/>
    <property type="match status" value="1"/>
</dbReference>
<dbReference type="PANTHER" id="PTHR45947:SF14">
    <property type="entry name" value="SLL1723 PROTEIN"/>
    <property type="match status" value="1"/>
</dbReference>
<proteinExistence type="predicted"/>
<reference evidence="7" key="1">
    <citation type="submission" date="2016-06" db="EMBL/GenBank/DDBJ databases">
        <authorList>
            <person name="Varghese N."/>
            <person name="Submissions Spin"/>
        </authorList>
    </citation>
    <scope>NUCLEOTIDE SEQUENCE [LARGE SCALE GENOMIC DNA]</scope>
    <source>
        <strain evidence="7">DSM 44814</strain>
    </source>
</reference>
<dbReference type="AlphaFoldDB" id="A0A1C6UAU7"/>
<feature type="domain" description="Glycosyl transferase family 1" evidence="4">
    <location>
        <begin position="184"/>
        <end position="345"/>
    </location>
</feature>
<dbReference type="EMBL" id="FMHY01000002">
    <property type="protein sequence ID" value="SCL51220.1"/>
    <property type="molecule type" value="Genomic_DNA"/>
</dbReference>
<dbReference type="InterPro" id="IPR028098">
    <property type="entry name" value="Glyco_trans_4-like_N"/>
</dbReference>
<dbReference type="GO" id="GO:1901137">
    <property type="term" value="P:carbohydrate derivative biosynthetic process"/>
    <property type="evidence" value="ECO:0007669"/>
    <property type="project" value="UniProtKB-ARBA"/>
</dbReference>
<evidence type="ECO:0000259" key="5">
    <source>
        <dbReference type="Pfam" id="PF13439"/>
    </source>
</evidence>
<dbReference type="RefSeq" id="WP_091117948.1">
    <property type="nucleotide sequence ID" value="NZ_FMHY01000002.1"/>
</dbReference>
<sequence>MSGSRAVIWRSHLLPGSETFVRGQGDALTRWRPHYLGAVRVASPVARNSDVVAFADDPRGRVELLGLKLTGRSARLDAALAGLRPDLVHAHFGGDGWLVSGSARRLGVPLVVTLHGQDVTRQPARPGARGARARRHLRQAFDRAALIIAVSEFIRDRAVALGADPAKVRVHHTGVPIPPPVRETPKQWDVIFVGRFVAKKGVDDLVEAAGMLPAARRPRLLFVGDGPLEAAARQRAAELDLDATFLGAQSPEAVRRHLAASRILAAPSRTAPDGDCEGLPTTILEAGAAGLPAVATYHSGIPEAVRHGETGLLGAERDRAALAEHLDALLGDEALRARLGAAAREHVEAHFDLHRQTGRLEELYDAVLAGAASTTGGRGPGRPVDPAAVRRRPS</sequence>
<dbReference type="OrthoDB" id="506201at2"/>
<accession>A0A1C6UAU7</accession>
<name>A0A1C6UAU7_9ACTN</name>
<dbReference type="SUPFAM" id="SSF53756">
    <property type="entry name" value="UDP-Glycosyltransferase/glycogen phosphorylase"/>
    <property type="match status" value="1"/>
</dbReference>
<dbReference type="InterPro" id="IPR001296">
    <property type="entry name" value="Glyco_trans_1"/>
</dbReference>
<dbReference type="Gene3D" id="3.40.50.2000">
    <property type="entry name" value="Glycogen Phosphorylase B"/>
    <property type="match status" value="2"/>
</dbReference>
<dbReference type="InterPro" id="IPR050194">
    <property type="entry name" value="Glycosyltransferase_grp1"/>
</dbReference>
<organism evidence="6 7">
    <name type="scientific">Micromonospora eburnea</name>
    <dbReference type="NCBI Taxonomy" id="227316"/>
    <lineage>
        <taxon>Bacteria</taxon>
        <taxon>Bacillati</taxon>
        <taxon>Actinomycetota</taxon>
        <taxon>Actinomycetes</taxon>
        <taxon>Micromonosporales</taxon>
        <taxon>Micromonosporaceae</taxon>
        <taxon>Micromonospora</taxon>
    </lineage>
</organism>